<keyword evidence="5 6" id="KW-0472">Membrane</keyword>
<evidence type="ECO:0000256" key="4">
    <source>
        <dbReference type="ARBA" id="ARBA00022989"/>
    </source>
</evidence>
<name>A0A553WBZ0_9SPHN</name>
<evidence type="ECO:0000256" key="6">
    <source>
        <dbReference type="SAM" id="Phobius"/>
    </source>
</evidence>
<evidence type="ECO:0000256" key="5">
    <source>
        <dbReference type="ARBA" id="ARBA00023136"/>
    </source>
</evidence>
<sequence length="189" mass="19665">MLADLLLSFSQQPLILGLFLFAATFVAEDVATVAAGILVSQSGADPVAALSGVILGTAVGDLALYAFGRWGGNTKPGRNLRARADVKRAESWLSGRVLTLVFAARFLPGSRLPVYTASGLIAAPFIPVAAIIAVTTPFWTGTLFAVAHYAGEAGAQQLVAIALPVTAALLVVGAAIKWIKTKIFRPEFS</sequence>
<dbReference type="GO" id="GO:0005886">
    <property type="term" value="C:plasma membrane"/>
    <property type="evidence" value="ECO:0007669"/>
    <property type="project" value="UniProtKB-SubCell"/>
</dbReference>
<dbReference type="InterPro" id="IPR051311">
    <property type="entry name" value="DedA_domain"/>
</dbReference>
<keyword evidence="4 6" id="KW-1133">Transmembrane helix</keyword>
<evidence type="ECO:0000313" key="8">
    <source>
        <dbReference type="EMBL" id="TSB02206.1"/>
    </source>
</evidence>
<dbReference type="AlphaFoldDB" id="A0A553WBZ0"/>
<accession>A0A553WBZ0</accession>
<dbReference type="EMBL" id="VKKU01000002">
    <property type="protein sequence ID" value="TSB02206.1"/>
    <property type="molecule type" value="Genomic_DNA"/>
</dbReference>
<evidence type="ECO:0000259" key="7">
    <source>
        <dbReference type="Pfam" id="PF09335"/>
    </source>
</evidence>
<keyword evidence="9" id="KW-1185">Reference proteome</keyword>
<feature type="transmembrane region" description="Helical" evidence="6">
    <location>
        <begin position="158"/>
        <end position="179"/>
    </location>
</feature>
<dbReference type="OrthoDB" id="7277369at2"/>
<dbReference type="Pfam" id="PF09335">
    <property type="entry name" value="VTT_dom"/>
    <property type="match status" value="1"/>
</dbReference>
<dbReference type="PANTHER" id="PTHR42709">
    <property type="entry name" value="ALKALINE PHOSPHATASE LIKE PROTEIN"/>
    <property type="match status" value="1"/>
</dbReference>
<reference evidence="8 9" key="1">
    <citation type="submission" date="2019-07" db="EMBL/GenBank/DDBJ databases">
        <authorList>
            <person name="Park M."/>
        </authorList>
    </citation>
    <scope>NUCLEOTIDE SEQUENCE [LARGE SCALE GENOMIC DNA]</scope>
    <source>
        <strain evidence="8 9">KCTC32445</strain>
    </source>
</reference>
<dbReference type="PANTHER" id="PTHR42709:SF6">
    <property type="entry name" value="UNDECAPRENYL PHOSPHATE TRANSPORTER A"/>
    <property type="match status" value="1"/>
</dbReference>
<dbReference type="Proteomes" id="UP000320160">
    <property type="component" value="Unassembled WGS sequence"/>
</dbReference>
<keyword evidence="3 6" id="KW-0812">Transmembrane</keyword>
<gene>
    <name evidence="8" type="ORF">FOM92_13940</name>
</gene>
<dbReference type="InterPro" id="IPR032816">
    <property type="entry name" value="VTT_dom"/>
</dbReference>
<proteinExistence type="predicted"/>
<evidence type="ECO:0000256" key="2">
    <source>
        <dbReference type="ARBA" id="ARBA00022475"/>
    </source>
</evidence>
<feature type="domain" description="VTT" evidence="7">
    <location>
        <begin position="29"/>
        <end position="143"/>
    </location>
</feature>
<protein>
    <recommendedName>
        <fullName evidence="7">VTT domain-containing protein</fullName>
    </recommendedName>
</protein>
<keyword evidence="2" id="KW-1003">Cell membrane</keyword>
<evidence type="ECO:0000313" key="9">
    <source>
        <dbReference type="Proteomes" id="UP000320160"/>
    </source>
</evidence>
<evidence type="ECO:0000256" key="3">
    <source>
        <dbReference type="ARBA" id="ARBA00022692"/>
    </source>
</evidence>
<comment type="subcellular location">
    <subcellularLocation>
        <location evidence="1">Cell membrane</location>
        <topology evidence="1">Multi-pass membrane protein</topology>
    </subcellularLocation>
</comment>
<feature type="transmembrane region" description="Helical" evidence="6">
    <location>
        <begin position="46"/>
        <end position="68"/>
    </location>
</feature>
<evidence type="ECO:0000256" key="1">
    <source>
        <dbReference type="ARBA" id="ARBA00004651"/>
    </source>
</evidence>
<comment type="caution">
    <text evidence="8">The sequence shown here is derived from an EMBL/GenBank/DDBJ whole genome shotgun (WGS) entry which is preliminary data.</text>
</comment>
<organism evidence="8 9">
    <name type="scientific">Sphingorhabdus contaminans</name>
    <dbReference type="NCBI Taxonomy" id="1343899"/>
    <lineage>
        <taxon>Bacteria</taxon>
        <taxon>Pseudomonadati</taxon>
        <taxon>Pseudomonadota</taxon>
        <taxon>Alphaproteobacteria</taxon>
        <taxon>Sphingomonadales</taxon>
        <taxon>Sphingomonadaceae</taxon>
        <taxon>Sphingorhabdus</taxon>
    </lineage>
</organism>
<dbReference type="RefSeq" id="WP_143777424.1">
    <property type="nucleotide sequence ID" value="NZ_VKKU01000002.1"/>
</dbReference>
<feature type="transmembrane region" description="Helical" evidence="6">
    <location>
        <begin position="120"/>
        <end position="146"/>
    </location>
</feature>